<evidence type="ECO:0000256" key="2">
    <source>
        <dbReference type="SAM" id="SignalP"/>
    </source>
</evidence>
<keyword evidence="4" id="KW-1185">Reference proteome</keyword>
<proteinExistence type="predicted"/>
<feature type="region of interest" description="Disordered" evidence="1">
    <location>
        <begin position="1667"/>
        <end position="1687"/>
    </location>
</feature>
<feature type="chain" id="PRO_5047140760" evidence="2">
    <location>
        <begin position="23"/>
        <end position="1865"/>
    </location>
</feature>
<evidence type="ECO:0000313" key="4">
    <source>
        <dbReference type="Proteomes" id="UP001284601"/>
    </source>
</evidence>
<accession>A0ABU4HUJ2</accession>
<sequence>MKSMLATAVVLAAAAVPATAVAAAPGSAAAAPVAVAAAPAALSPLPAALAAPPLATAASNTASGYAPLGDVSRDYAFSAQETNATAVDQPGRRAALIGALGLGAVGDTALRAGGSGALTITLSRQVDRATVVRGTRLVVRIPAAYRVRGVHAPGWECAPVRGRTLRCAAIGATQAGGHGAVRVGLLARRAGRASVRVSASWREGRSSSRPRTATAVERFTVRRPLGVALSTSKARVLGDGAGVDSPPIVLTARLRRYDAGLPVDYRWQQLCGARPCERVDWQTPTSGRAAGRVLTAQVRAPTVDRATRLRFALTARDWRGETRGVATVVVLPHRAATLKPGARRLRVAERADGAVRLYASRARVIRALDVSGSALAGPRAGQRVALHVDPQGGELERVRWSVVRGPRAALQGRTVSDRTLAFVVPRGVRSFVIGVRAVVSGRVVRTRETIHVVGPTRRAASRRAASRRATSRRGRASAAAAGGTAGIAPGASAAQDEAASPFCQLWNDTAAGTATDAIVLSDGARVTLGGATAAGADCADNGARIAFSTTQVRVGDLVFADVAGSVTPAGLTFTSGWLDLPDGWWSDLPPRLRVEPDGVGSFAAPLGDDGRWGPLRAQIGLDDGVELLPLPEGWTFPAGESTLAYVPAERRFALRSVAQAPAGQDGRVTLDGSVTLDGATSVTVGAERLVVLHGVDDRTVALSGSGTLQTDPDAAVQRPAAPADGDDDARTGDGDADARASSPRARAAHTPSGGDGTLTGSLTLRSDPADGEIALTSNVFVKGMSAQWDSEGIALATDVRVATGRDDFEAHASGEFASTSQWKLTIAQTRAFSLGDGVTLDEVAGTFERAPYEGDDDAREGSHDTFTVSLTGAVHGWSPSDALTGVSVRGAITNACTAEETGCSTRQVRLAMEVRGDAHVYDQTVPWYGIAAVNLSTFAVRFEGGAQLAGFGPEQLRLTDVRLKLTTDGPDWCRPAGGATASADAPPAPADPAPTTLAGDQELAFGVSARGRLLGESFTADGEFARSGYCLTGSFGEFTPDGLPAGRGSRPMVDEVRFAYASKAADVVVAGRAIRLGAGDVRLSGALNLPRERLPESLRDALGVRADLSLALTRSTDGYGLSGTAAVRFARPIYVIGSSARADETRLGLTSTEMSFDYSGATSLRLELAAKAALETPANSARGVAASRTPLFLAAGINLGAPSVNLSAGVDTSDPSLRDGTVRDAFGQQGLDVRRLLVSASVGADTSFGIAADATLPDGWSSSLGMPARTPAKVTFSISQTNACLELEVGQLPAVLGGPGGSRPVLTLGPLSANWAQIVVAPTGCTIGNPSPGKPGYKIEPGFALGFDGSVGPTPVTFAASMRKHGTADFAVRGTVRVGAFDAGPVAFRRTALDLDIDTGGANRHVDVAFSGGLDAGESTIDVEGRFSANNSAISALLRGRGRLRFADTTFAEGNVDARLEFVRKDGSWTAKTAEVNARTRIMAAEAGLLLSYRDGAVATAAGAFQYTADVGPLGMRAGALFAYAPDGVRLDGDPRDCSIARLQPQRDGKELMLRLCSAMRLGPLSYDTTMNVSLPQQWDFDFVIPRSEVGVYVASVYMQGELRSSLRIGLSGMNFWVRNGSARAGGCVHMLWWDKCANGVDVAFKPNSGRFEGSFIGIPVSWGSDTWRSSPAPSTPAQEQQPQVGAGDRVFVARADRIAVETRASADAAVRRTVFVPARGGAIPSGAILDPERNEVTVTLPLPGAARSGLARPARAFMLTFAGVAFDGELPRTTVRPLPGGNVPAAAYASADLARVPEAGETVARALERPGLLALTDGGRRLRWNADPADAPALIAAGLPLAIELELAAGRRAESRAALLRARS</sequence>
<dbReference type="Proteomes" id="UP001284601">
    <property type="component" value="Unassembled WGS sequence"/>
</dbReference>
<reference evidence="3 4" key="2">
    <citation type="submission" date="2023-10" db="EMBL/GenBank/DDBJ databases">
        <authorList>
            <person name="Han X.F."/>
        </authorList>
    </citation>
    <scope>NUCLEOTIDE SEQUENCE [LARGE SCALE GENOMIC DNA]</scope>
    <source>
        <strain evidence="3 4">KCTC 39840</strain>
    </source>
</reference>
<dbReference type="EMBL" id="JAWSTH010000070">
    <property type="protein sequence ID" value="MDW5596963.1"/>
    <property type="molecule type" value="Genomic_DNA"/>
</dbReference>
<evidence type="ECO:0000256" key="1">
    <source>
        <dbReference type="SAM" id="MobiDB-lite"/>
    </source>
</evidence>
<feature type="compositionally biased region" description="Basic residues" evidence="1">
    <location>
        <begin position="459"/>
        <end position="475"/>
    </location>
</feature>
<protein>
    <submittedName>
        <fullName evidence="3">Uncharacterized protein</fullName>
    </submittedName>
</protein>
<feature type="compositionally biased region" description="Polar residues" evidence="1">
    <location>
        <begin position="1667"/>
        <end position="1684"/>
    </location>
</feature>
<evidence type="ECO:0000313" key="3">
    <source>
        <dbReference type="EMBL" id="MDW5596963.1"/>
    </source>
</evidence>
<gene>
    <name evidence="3" type="ORF">R7226_21630</name>
</gene>
<feature type="region of interest" description="Disordered" evidence="1">
    <location>
        <begin position="455"/>
        <end position="489"/>
    </location>
</feature>
<organism evidence="3 4">
    <name type="scientific">Conexibacter stalactiti</name>
    <dbReference type="NCBI Taxonomy" id="1940611"/>
    <lineage>
        <taxon>Bacteria</taxon>
        <taxon>Bacillati</taxon>
        <taxon>Actinomycetota</taxon>
        <taxon>Thermoleophilia</taxon>
        <taxon>Solirubrobacterales</taxon>
        <taxon>Conexibacteraceae</taxon>
        <taxon>Conexibacter</taxon>
    </lineage>
</organism>
<dbReference type="RefSeq" id="WP_318599399.1">
    <property type="nucleotide sequence ID" value="NZ_JAWSTH010000070.1"/>
</dbReference>
<comment type="caution">
    <text evidence="3">The sequence shown here is derived from an EMBL/GenBank/DDBJ whole genome shotgun (WGS) entry which is preliminary data.</text>
</comment>
<feature type="compositionally biased region" description="Basic and acidic residues" evidence="1">
    <location>
        <begin position="728"/>
        <end position="738"/>
    </location>
</feature>
<feature type="compositionally biased region" description="Low complexity" evidence="1">
    <location>
        <begin position="476"/>
        <end position="489"/>
    </location>
</feature>
<name>A0ABU4HUJ2_9ACTN</name>
<keyword evidence="2" id="KW-0732">Signal</keyword>
<feature type="signal peptide" evidence="2">
    <location>
        <begin position="1"/>
        <end position="22"/>
    </location>
</feature>
<feature type="region of interest" description="Disordered" evidence="1">
    <location>
        <begin position="703"/>
        <end position="765"/>
    </location>
</feature>
<reference evidence="4" key="1">
    <citation type="submission" date="2023-07" db="EMBL/GenBank/DDBJ databases">
        <title>Conexibacter stalactiti sp. nov., isolated from stalactites in a lava cave and emended description of the genus Conexibacter.</title>
        <authorList>
            <person name="Lee S.D."/>
        </authorList>
    </citation>
    <scope>NUCLEOTIDE SEQUENCE [LARGE SCALE GENOMIC DNA]</scope>
    <source>
        <strain evidence="4">KCTC 39840</strain>
    </source>
</reference>